<evidence type="ECO:0000256" key="1">
    <source>
        <dbReference type="SAM" id="Phobius"/>
    </source>
</evidence>
<name>A0A0B1SQW3_OESDE</name>
<organism evidence="3 4">
    <name type="scientific">Oesophagostomum dentatum</name>
    <name type="common">Nodular worm</name>
    <dbReference type="NCBI Taxonomy" id="61180"/>
    <lineage>
        <taxon>Eukaryota</taxon>
        <taxon>Metazoa</taxon>
        <taxon>Ecdysozoa</taxon>
        <taxon>Nematoda</taxon>
        <taxon>Chromadorea</taxon>
        <taxon>Rhabditida</taxon>
        <taxon>Rhabditina</taxon>
        <taxon>Rhabditomorpha</taxon>
        <taxon>Strongyloidea</taxon>
        <taxon>Strongylidae</taxon>
        <taxon>Oesophagostomum</taxon>
    </lineage>
</organism>
<dbReference type="Proteomes" id="UP000053660">
    <property type="component" value="Unassembled WGS sequence"/>
</dbReference>
<keyword evidence="1" id="KW-0812">Transmembrane</keyword>
<feature type="domain" description="DUF4605" evidence="2">
    <location>
        <begin position="9"/>
        <end position="63"/>
    </location>
</feature>
<evidence type="ECO:0000313" key="3">
    <source>
        <dbReference type="EMBL" id="KHJ85917.1"/>
    </source>
</evidence>
<evidence type="ECO:0000313" key="4">
    <source>
        <dbReference type="Proteomes" id="UP000053660"/>
    </source>
</evidence>
<keyword evidence="1" id="KW-0472">Membrane</keyword>
<evidence type="ECO:0000259" key="2">
    <source>
        <dbReference type="Pfam" id="PF15378"/>
    </source>
</evidence>
<proteinExistence type="predicted"/>
<keyword evidence="4" id="KW-1185">Reference proteome</keyword>
<sequence length="243" mass="26681">MDGFGSLWNNANDRLRQFGLNSFYIAGYRVDPLHIVIAVLGFILSGPMMLALVVAAIVISQSSSDNSAPAPAPSRQNAGWGMLARRGALLLGKAAPCCSTSVPLRTRRSPQEIASQRHQSTLPPAIGNLFLYASDCYITQGLQFGMESLHGLGMSWPAVFIASGLALRIASSPLHILAEKLFARRLHAQNFFTEGILKKLSQHYKVELVPNATRTKLELQTNDPKIIAHSEKLVCVWRLYLDR</sequence>
<gene>
    <name evidence="3" type="ORF">OESDEN_14346</name>
</gene>
<dbReference type="OrthoDB" id="2148490at2759"/>
<dbReference type="EMBL" id="KN562160">
    <property type="protein sequence ID" value="KHJ85917.1"/>
    <property type="molecule type" value="Genomic_DNA"/>
</dbReference>
<feature type="transmembrane region" description="Helical" evidence="1">
    <location>
        <begin position="33"/>
        <end position="59"/>
    </location>
</feature>
<dbReference type="Pfam" id="PF15378">
    <property type="entry name" value="DUF4605"/>
    <property type="match status" value="1"/>
</dbReference>
<protein>
    <recommendedName>
        <fullName evidence="2">DUF4605 domain-containing protein</fullName>
    </recommendedName>
</protein>
<reference evidence="3 4" key="1">
    <citation type="submission" date="2014-03" db="EMBL/GenBank/DDBJ databases">
        <title>Draft genome of the hookworm Oesophagostomum dentatum.</title>
        <authorList>
            <person name="Mitreva M."/>
        </authorList>
    </citation>
    <scope>NUCLEOTIDE SEQUENCE [LARGE SCALE GENOMIC DNA]</scope>
    <source>
        <strain evidence="3 4">OD-Hann</strain>
    </source>
</reference>
<dbReference type="InterPro" id="IPR027953">
    <property type="entry name" value="DUF4605"/>
</dbReference>
<accession>A0A0B1SQW3</accession>
<keyword evidence="1" id="KW-1133">Transmembrane helix</keyword>
<dbReference type="AlphaFoldDB" id="A0A0B1SQW3"/>